<accession>A0A382FNA3</accession>
<evidence type="ECO:0000313" key="1">
    <source>
        <dbReference type="EMBL" id="SVB64606.1"/>
    </source>
</evidence>
<evidence type="ECO:0008006" key="2">
    <source>
        <dbReference type="Google" id="ProtNLM"/>
    </source>
</evidence>
<organism evidence="1">
    <name type="scientific">marine metagenome</name>
    <dbReference type="NCBI Taxonomy" id="408172"/>
    <lineage>
        <taxon>unclassified sequences</taxon>
        <taxon>metagenomes</taxon>
        <taxon>ecological metagenomes</taxon>
    </lineage>
</organism>
<dbReference type="InterPro" id="IPR036412">
    <property type="entry name" value="HAD-like_sf"/>
</dbReference>
<dbReference type="Gene3D" id="3.40.50.1000">
    <property type="entry name" value="HAD superfamily/HAD-like"/>
    <property type="match status" value="1"/>
</dbReference>
<name>A0A382FNA3_9ZZZZ</name>
<dbReference type="PANTHER" id="PTHR28181:SF1">
    <property type="entry name" value="COLD TOLERANCE PROTEIN 1"/>
    <property type="match status" value="1"/>
</dbReference>
<reference evidence="1" key="1">
    <citation type="submission" date="2018-05" db="EMBL/GenBank/DDBJ databases">
        <authorList>
            <person name="Lanie J.A."/>
            <person name="Ng W.-L."/>
            <person name="Kazmierczak K.M."/>
            <person name="Andrzejewski T.M."/>
            <person name="Davidsen T.M."/>
            <person name="Wayne K.J."/>
            <person name="Tettelin H."/>
            <person name="Glass J.I."/>
            <person name="Rusch D."/>
            <person name="Podicherti R."/>
            <person name="Tsui H.-C.T."/>
            <person name="Winkler M.E."/>
        </authorList>
    </citation>
    <scope>NUCLEOTIDE SEQUENCE</scope>
</reference>
<dbReference type="InterPro" id="IPR050849">
    <property type="entry name" value="HAD-like_hydrolase_phosphatase"/>
</dbReference>
<gene>
    <name evidence="1" type="ORF">METZ01_LOCUS217460</name>
</gene>
<dbReference type="SUPFAM" id="SSF56784">
    <property type="entry name" value="HAD-like"/>
    <property type="match status" value="1"/>
</dbReference>
<feature type="non-terminal residue" evidence="1">
    <location>
        <position position="199"/>
    </location>
</feature>
<dbReference type="AlphaFoldDB" id="A0A382FNA3"/>
<sequence length="199" mass="22900">MNYGVNNYPIAKLIADFDGTVTQKDTISPLVLTAAENRSDQDQFLEQWEQVVQWYVSQQESNVQRWIATSESSNHLIDFLESFKPIEEESLRRVTQQKFLRGLTKHDLKQLGRNVLKREGVAKVLKGLQVSAVEIEILSANWSKTLIQSAMGELCDQIWTNYLVFDDFNKSTGEIRQNVTSAQDKLSFFERHRSKIGKT</sequence>
<protein>
    <recommendedName>
        <fullName evidence="2">Haloacid dehalogenase-like hydrolase</fullName>
    </recommendedName>
</protein>
<dbReference type="PANTHER" id="PTHR28181">
    <property type="entry name" value="UPF0655 PROTEIN YCR015C"/>
    <property type="match status" value="1"/>
</dbReference>
<proteinExistence type="predicted"/>
<dbReference type="InterPro" id="IPR023214">
    <property type="entry name" value="HAD_sf"/>
</dbReference>
<dbReference type="EMBL" id="UINC01050987">
    <property type="protein sequence ID" value="SVB64606.1"/>
    <property type="molecule type" value="Genomic_DNA"/>
</dbReference>